<dbReference type="InterPro" id="IPR046318">
    <property type="entry name" value="DUF5344"/>
</dbReference>
<dbReference type="Proteomes" id="UP000198935">
    <property type="component" value="Unassembled WGS sequence"/>
</dbReference>
<evidence type="ECO:0000256" key="1">
    <source>
        <dbReference type="SAM" id="MobiDB-lite"/>
    </source>
</evidence>
<gene>
    <name evidence="2" type="ORF">SAMN05421736_10899</name>
</gene>
<feature type="region of interest" description="Disordered" evidence="1">
    <location>
        <begin position="79"/>
        <end position="102"/>
    </location>
</feature>
<proteinExistence type="predicted"/>
<sequence length="102" mass="11624">MGKEVAVNISEIRAGVNKLRGSLTGLHTKFNAKQGFKNTNIPPFTADLETVNQSMKLLEKYRLLLEEDSEVLSDTVETMRENDEQLARRNNSVRNEPQRLHV</sequence>
<dbReference type="EMBL" id="FNPI01000008">
    <property type="protein sequence ID" value="SDZ24922.1"/>
    <property type="molecule type" value="Genomic_DNA"/>
</dbReference>
<name>A0A1H3RGG2_9BACI</name>
<evidence type="ECO:0000313" key="3">
    <source>
        <dbReference type="Proteomes" id="UP000198935"/>
    </source>
</evidence>
<keyword evidence="3" id="KW-1185">Reference proteome</keyword>
<dbReference type="Pfam" id="PF17279">
    <property type="entry name" value="DUF5344"/>
    <property type="match status" value="1"/>
</dbReference>
<protein>
    <submittedName>
        <fullName evidence="2">Uncharacterized protein</fullName>
    </submittedName>
</protein>
<dbReference type="AlphaFoldDB" id="A0A1H3RGG2"/>
<dbReference type="OrthoDB" id="2705520at2"/>
<organism evidence="2 3">
    <name type="scientific">Evansella caseinilytica</name>
    <dbReference type="NCBI Taxonomy" id="1503961"/>
    <lineage>
        <taxon>Bacteria</taxon>
        <taxon>Bacillati</taxon>
        <taxon>Bacillota</taxon>
        <taxon>Bacilli</taxon>
        <taxon>Bacillales</taxon>
        <taxon>Bacillaceae</taxon>
        <taxon>Evansella</taxon>
    </lineage>
</organism>
<accession>A0A1H3RGG2</accession>
<dbReference type="STRING" id="1503961.SAMN05421736_10899"/>
<reference evidence="3" key="1">
    <citation type="submission" date="2016-10" db="EMBL/GenBank/DDBJ databases">
        <authorList>
            <person name="Varghese N."/>
            <person name="Submissions S."/>
        </authorList>
    </citation>
    <scope>NUCLEOTIDE SEQUENCE [LARGE SCALE GENOMIC DNA]</scope>
    <source>
        <strain evidence="3">SP</strain>
    </source>
</reference>
<evidence type="ECO:0000313" key="2">
    <source>
        <dbReference type="EMBL" id="SDZ24922.1"/>
    </source>
</evidence>